<dbReference type="GO" id="GO:0012505">
    <property type="term" value="C:endomembrane system"/>
    <property type="evidence" value="ECO:0007669"/>
    <property type="project" value="UniProtKB-ARBA"/>
</dbReference>
<dbReference type="EMBL" id="BQKY01000018">
    <property type="protein sequence ID" value="GJN94650.1"/>
    <property type="molecule type" value="Genomic_DNA"/>
</dbReference>
<dbReference type="GO" id="GO:0051537">
    <property type="term" value="F:2 iron, 2 sulfur cluster binding"/>
    <property type="evidence" value="ECO:0007669"/>
    <property type="project" value="InterPro"/>
</dbReference>
<feature type="transmembrane region" description="Helical" evidence="15">
    <location>
        <begin position="39"/>
        <end position="61"/>
    </location>
</feature>
<dbReference type="GO" id="GO:0005743">
    <property type="term" value="C:mitochondrial inner membrane"/>
    <property type="evidence" value="ECO:0007669"/>
    <property type="project" value="UniProtKB-SubCell"/>
</dbReference>
<evidence type="ECO:0000256" key="7">
    <source>
        <dbReference type="ARBA" id="ARBA00022792"/>
    </source>
</evidence>
<dbReference type="InterPro" id="IPR007305">
    <property type="entry name" value="Vesicle_transpt_Got1/SFT2"/>
</dbReference>
<comment type="caution">
    <text evidence="17">The sequence shown here is derived from an EMBL/GenBank/DDBJ whole genome shotgun (WGS) entry which is preliminary data.</text>
</comment>
<organism evidence="17 18">
    <name type="scientific">Rhodotorula paludigena</name>
    <dbReference type="NCBI Taxonomy" id="86838"/>
    <lineage>
        <taxon>Eukaryota</taxon>
        <taxon>Fungi</taxon>
        <taxon>Dikarya</taxon>
        <taxon>Basidiomycota</taxon>
        <taxon>Pucciniomycotina</taxon>
        <taxon>Microbotryomycetes</taxon>
        <taxon>Sporidiobolales</taxon>
        <taxon>Sporidiobolaceae</taxon>
        <taxon>Rhodotorula</taxon>
    </lineage>
</organism>
<feature type="domain" description="Cytochrome b-c1 complex subunit Rieske transmembrane" evidence="16">
    <location>
        <begin position="252"/>
        <end position="303"/>
    </location>
</feature>
<comment type="subcellular location">
    <subcellularLocation>
        <location evidence="1">Membrane</location>
        <topology evidence="1">Multi-pass membrane protein</topology>
    </subcellularLocation>
    <subcellularLocation>
        <location evidence="2">Mitochondrion inner membrane</location>
        <topology evidence="2">Single-pass membrane protein</topology>
    </subcellularLocation>
</comment>
<dbReference type="Gene3D" id="1.20.5.270">
    <property type="entry name" value="Ubiquinol cytochrome reductase, transmembrane domain"/>
    <property type="match status" value="1"/>
</dbReference>
<feature type="transmembrane region" description="Helical" evidence="15">
    <location>
        <begin position="67"/>
        <end position="89"/>
    </location>
</feature>
<dbReference type="Pfam" id="PF02921">
    <property type="entry name" value="UCR_TM"/>
    <property type="match status" value="1"/>
</dbReference>
<dbReference type="InterPro" id="IPR004192">
    <property type="entry name" value="Rieske_TM"/>
</dbReference>
<evidence type="ECO:0000256" key="4">
    <source>
        <dbReference type="ARBA" id="ARBA00022448"/>
    </source>
</evidence>
<keyword evidence="12" id="KW-0496">Mitochondrion</keyword>
<evidence type="ECO:0000256" key="1">
    <source>
        <dbReference type="ARBA" id="ARBA00004141"/>
    </source>
</evidence>
<comment type="catalytic activity">
    <reaction evidence="14">
        <text>a quinol + 2 Fe(III)-[cytochrome c](out) = a quinone + 2 Fe(II)-[cytochrome c](out) + 2 H(+)(out)</text>
        <dbReference type="Rhea" id="RHEA:11484"/>
        <dbReference type="Rhea" id="RHEA-COMP:10350"/>
        <dbReference type="Rhea" id="RHEA-COMP:14399"/>
        <dbReference type="ChEBI" id="CHEBI:15378"/>
        <dbReference type="ChEBI" id="CHEBI:24646"/>
        <dbReference type="ChEBI" id="CHEBI:29033"/>
        <dbReference type="ChEBI" id="CHEBI:29034"/>
        <dbReference type="ChEBI" id="CHEBI:132124"/>
        <dbReference type="EC" id="7.1.1.8"/>
    </reaction>
</comment>
<keyword evidence="5" id="KW-0679">Respiratory chain</keyword>
<dbReference type="Proteomes" id="UP001342314">
    <property type="component" value="Unassembled WGS sequence"/>
</dbReference>
<dbReference type="AlphaFoldDB" id="A0AAV5GYW9"/>
<dbReference type="GO" id="GO:0016192">
    <property type="term" value="P:vesicle-mediated transport"/>
    <property type="evidence" value="ECO:0007669"/>
    <property type="project" value="InterPro"/>
</dbReference>
<keyword evidence="9" id="KW-1278">Translocase</keyword>
<evidence type="ECO:0000256" key="3">
    <source>
        <dbReference type="ARBA" id="ARBA00012951"/>
    </source>
</evidence>
<dbReference type="PANTHER" id="PTHR10134">
    <property type="entry name" value="CYTOCHROME B-C1 COMPLEX SUBUNIT RIESKE, MITOCHONDRIAL"/>
    <property type="match status" value="1"/>
</dbReference>
<dbReference type="InterPro" id="IPR014349">
    <property type="entry name" value="Rieske_Fe-S_prot"/>
</dbReference>
<reference evidence="17 18" key="1">
    <citation type="submission" date="2021-12" db="EMBL/GenBank/DDBJ databases">
        <title>High titer production of polyol ester of fatty acids by Rhodotorula paludigena BS15 towards product separation-free biomass refinery.</title>
        <authorList>
            <person name="Mano J."/>
            <person name="Ono H."/>
            <person name="Tanaka T."/>
            <person name="Naito K."/>
            <person name="Sushida H."/>
            <person name="Ike M."/>
            <person name="Tokuyasu K."/>
            <person name="Kitaoka M."/>
        </authorList>
    </citation>
    <scope>NUCLEOTIDE SEQUENCE [LARGE SCALE GENOMIC DNA]</scope>
    <source>
        <strain evidence="17 18">BS15</strain>
    </source>
</reference>
<evidence type="ECO:0000256" key="12">
    <source>
        <dbReference type="ARBA" id="ARBA00023128"/>
    </source>
</evidence>
<keyword evidence="10" id="KW-0249">Electron transport</keyword>
<keyword evidence="7" id="KW-0999">Mitochondrion inner membrane</keyword>
<evidence type="ECO:0000256" key="11">
    <source>
        <dbReference type="ARBA" id="ARBA00022989"/>
    </source>
</evidence>
<evidence type="ECO:0000256" key="6">
    <source>
        <dbReference type="ARBA" id="ARBA00022692"/>
    </source>
</evidence>
<dbReference type="Pfam" id="PF04178">
    <property type="entry name" value="Got1"/>
    <property type="match status" value="1"/>
</dbReference>
<keyword evidence="4" id="KW-0813">Transport</keyword>
<dbReference type="EC" id="7.1.1.8" evidence="3"/>
<accession>A0AAV5GYW9</accession>
<evidence type="ECO:0000256" key="10">
    <source>
        <dbReference type="ARBA" id="ARBA00022982"/>
    </source>
</evidence>
<evidence type="ECO:0000256" key="8">
    <source>
        <dbReference type="ARBA" id="ARBA00022946"/>
    </source>
</evidence>
<dbReference type="CDD" id="cd03470">
    <property type="entry name" value="Rieske_cytochrome_bc1"/>
    <property type="match status" value="1"/>
</dbReference>
<evidence type="ECO:0000256" key="14">
    <source>
        <dbReference type="ARBA" id="ARBA00029351"/>
    </source>
</evidence>
<dbReference type="FunFam" id="1.20.5.270:FF:000002">
    <property type="entry name" value="Cytochrome b-c1 complex subunit Rieske, mitochondrial"/>
    <property type="match status" value="1"/>
</dbReference>
<evidence type="ECO:0000256" key="9">
    <source>
        <dbReference type="ARBA" id="ARBA00022967"/>
    </source>
</evidence>
<keyword evidence="18" id="KW-1185">Reference proteome</keyword>
<feature type="transmembrane region" description="Helical" evidence="15">
    <location>
        <begin position="109"/>
        <end position="142"/>
    </location>
</feature>
<evidence type="ECO:0000256" key="15">
    <source>
        <dbReference type="SAM" id="Phobius"/>
    </source>
</evidence>
<keyword evidence="8" id="KW-0809">Transit peptide</keyword>
<dbReference type="Gene3D" id="2.102.10.10">
    <property type="entry name" value="Rieske [2Fe-2S] iron-sulphur domain"/>
    <property type="match status" value="1"/>
</dbReference>
<dbReference type="SUPFAM" id="SSF81502">
    <property type="entry name" value="ISP transmembrane anchor"/>
    <property type="match status" value="1"/>
</dbReference>
<dbReference type="GO" id="GO:0008121">
    <property type="term" value="F:quinol-cytochrome-c reductase activity"/>
    <property type="evidence" value="ECO:0007669"/>
    <property type="project" value="UniProtKB-EC"/>
</dbReference>
<keyword evidence="6 15" id="KW-0812">Transmembrane</keyword>
<evidence type="ECO:0000256" key="13">
    <source>
        <dbReference type="ARBA" id="ARBA00023136"/>
    </source>
</evidence>
<evidence type="ECO:0000256" key="5">
    <source>
        <dbReference type="ARBA" id="ARBA00022660"/>
    </source>
</evidence>
<evidence type="ECO:0000313" key="17">
    <source>
        <dbReference type="EMBL" id="GJN94650.1"/>
    </source>
</evidence>
<evidence type="ECO:0000259" key="16">
    <source>
        <dbReference type="Pfam" id="PF02921"/>
    </source>
</evidence>
<name>A0AAV5GYW9_9BASI</name>
<sequence>MAGIWNKLSGSEAAMVVDNMTTGDDSAFKFLELTRTQRLYGFGICLVAGFGLSLLGAIFFVLGQVPIFAVLYVVGVVCSLVGTGFLLGFKRQAKMMWDPVRRYAAAVFLLCIALTFVFAFAISIDVLVIVFAICTYLAYAWYSLSYVPHFCSLFGATRKAINLAPTAAVRASGVPAAARLNLRAVAGEADHGHGHGHGARAPRSDKPARWASRAALSPFGFAHATKVNAPTFASQQPRFLSTSAASLDAASQVPNFTKYTKATDQDSNRAFSYFMVGSLGLVTAAGAKSTVADFLTNMSASADVLALAKVEVDLSTIPEGKNVIIKWRGKPVFIRHRTQGEIDEANQVDVSSLRDPQKDSDRVKKPEWLVMLGVCTSDAGRARRGPAPLNLEVPEYDFDAGDENKLIIG</sequence>
<dbReference type="InterPro" id="IPR036922">
    <property type="entry name" value="Rieske_2Fe-2S_sf"/>
</dbReference>
<evidence type="ECO:0000256" key="2">
    <source>
        <dbReference type="ARBA" id="ARBA00004434"/>
    </source>
</evidence>
<proteinExistence type="predicted"/>
<gene>
    <name evidence="17" type="ORF">Rhopal_007733-T1</name>
</gene>
<dbReference type="SUPFAM" id="SSF50022">
    <property type="entry name" value="ISP domain"/>
    <property type="match status" value="1"/>
</dbReference>
<dbReference type="InterPro" id="IPR037008">
    <property type="entry name" value="bc1_Rieske_TM_sf"/>
</dbReference>
<evidence type="ECO:0000313" key="18">
    <source>
        <dbReference type="Proteomes" id="UP001342314"/>
    </source>
</evidence>
<keyword evidence="13 15" id="KW-0472">Membrane</keyword>
<keyword evidence="11 15" id="KW-1133">Transmembrane helix</keyword>
<protein>
    <recommendedName>
        <fullName evidence="3">quinol--cytochrome-c reductase</fullName>
        <ecNumber evidence="3">7.1.1.8</ecNumber>
    </recommendedName>
</protein>